<dbReference type="OrthoDB" id="6202325at2759"/>
<protein>
    <submittedName>
        <fullName evidence="3">Histone acetyltransferase KAT6B-like</fullName>
    </submittedName>
</protein>
<dbReference type="RefSeq" id="XP_022298971.1">
    <property type="nucleotide sequence ID" value="XM_022443263.1"/>
</dbReference>
<dbReference type="KEGG" id="cvn:111107862"/>
<feature type="compositionally biased region" description="Basic residues" evidence="1">
    <location>
        <begin position="40"/>
        <end position="50"/>
    </location>
</feature>
<dbReference type="Proteomes" id="UP000694844">
    <property type="component" value="Chromosome 8"/>
</dbReference>
<evidence type="ECO:0000256" key="1">
    <source>
        <dbReference type="SAM" id="MobiDB-lite"/>
    </source>
</evidence>
<feature type="compositionally biased region" description="Basic and acidic residues" evidence="1">
    <location>
        <begin position="111"/>
        <end position="144"/>
    </location>
</feature>
<feature type="region of interest" description="Disordered" evidence="1">
    <location>
        <begin position="109"/>
        <end position="191"/>
    </location>
</feature>
<organism evidence="2 3">
    <name type="scientific">Crassostrea virginica</name>
    <name type="common">Eastern oyster</name>
    <dbReference type="NCBI Taxonomy" id="6565"/>
    <lineage>
        <taxon>Eukaryota</taxon>
        <taxon>Metazoa</taxon>
        <taxon>Spiralia</taxon>
        <taxon>Lophotrochozoa</taxon>
        <taxon>Mollusca</taxon>
        <taxon>Bivalvia</taxon>
        <taxon>Autobranchia</taxon>
        <taxon>Pteriomorphia</taxon>
        <taxon>Ostreida</taxon>
        <taxon>Ostreoidea</taxon>
        <taxon>Ostreidae</taxon>
        <taxon>Crassostrea</taxon>
    </lineage>
</organism>
<evidence type="ECO:0000313" key="2">
    <source>
        <dbReference type="Proteomes" id="UP000694844"/>
    </source>
</evidence>
<feature type="compositionally biased region" description="Polar residues" evidence="1">
    <location>
        <begin position="162"/>
        <end position="171"/>
    </location>
</feature>
<evidence type="ECO:0000313" key="3">
    <source>
        <dbReference type="RefSeq" id="XP_022298971.1"/>
    </source>
</evidence>
<dbReference type="AlphaFoldDB" id="A0A8B8B793"/>
<sequence>MSTLEVDRSSLDVVAAWFGQTLPKKRQSEDIEDSTQDGKRKQKKVTHKSKNPSEIVSQKDSTVASWESKPGSTNLHVQGQGHSNDTDTCSSSVASFIQQKVNKKLMKATQRKREQGLLRGASDEKKKIDRMTEKYKSIQDSKFENEEEEEEEEESRLGMITKQRSVPSKWTATEPLKNKRKRKRRKKAKES</sequence>
<feature type="compositionally biased region" description="Acidic residues" evidence="1">
    <location>
        <begin position="145"/>
        <end position="154"/>
    </location>
</feature>
<gene>
    <name evidence="3" type="primary">LOC111107862</name>
</gene>
<feature type="compositionally biased region" description="Polar residues" evidence="1">
    <location>
        <begin position="52"/>
        <end position="90"/>
    </location>
</feature>
<reference evidence="3" key="1">
    <citation type="submission" date="2025-08" db="UniProtKB">
        <authorList>
            <consortium name="RefSeq"/>
        </authorList>
    </citation>
    <scope>IDENTIFICATION</scope>
    <source>
        <tissue evidence="3">Whole sample</tissue>
    </source>
</reference>
<name>A0A8B8B793_CRAVI</name>
<feature type="compositionally biased region" description="Basic residues" evidence="1">
    <location>
        <begin position="178"/>
        <end position="191"/>
    </location>
</feature>
<proteinExistence type="predicted"/>
<accession>A0A8B8B793</accession>
<dbReference type="GeneID" id="111107862"/>
<keyword evidence="2" id="KW-1185">Reference proteome</keyword>
<feature type="region of interest" description="Disordered" evidence="1">
    <location>
        <begin position="22"/>
        <end position="90"/>
    </location>
</feature>